<evidence type="ECO:0000313" key="13">
    <source>
        <dbReference type="EMBL" id="PZQ53300.1"/>
    </source>
</evidence>
<dbReference type="AlphaFoldDB" id="A0A2W5QPA4"/>
<dbReference type="InterPro" id="IPR037682">
    <property type="entry name" value="TonB_C"/>
</dbReference>
<dbReference type="SUPFAM" id="SSF74653">
    <property type="entry name" value="TolA/TonB C-terminal domain"/>
    <property type="match status" value="1"/>
</dbReference>
<comment type="caution">
    <text evidence="13">The sequence shown here is derived from an EMBL/GenBank/DDBJ whole genome shotgun (WGS) entry which is preliminary data.</text>
</comment>
<comment type="subcellular location">
    <subcellularLocation>
        <location evidence="1">Cell inner membrane</location>
        <topology evidence="1">Single-pass membrane protein</topology>
        <orientation evidence="1">Periplasmic side</orientation>
    </subcellularLocation>
</comment>
<evidence type="ECO:0000256" key="10">
    <source>
        <dbReference type="SAM" id="MobiDB-lite"/>
    </source>
</evidence>
<evidence type="ECO:0000256" key="4">
    <source>
        <dbReference type="ARBA" id="ARBA00022475"/>
    </source>
</evidence>
<proteinExistence type="inferred from homology"/>
<feature type="compositionally biased region" description="Basic and acidic residues" evidence="10">
    <location>
        <begin position="118"/>
        <end position="132"/>
    </location>
</feature>
<dbReference type="PANTHER" id="PTHR33446:SF2">
    <property type="entry name" value="PROTEIN TONB"/>
    <property type="match status" value="1"/>
</dbReference>
<dbReference type="Pfam" id="PF03544">
    <property type="entry name" value="TonB_C"/>
    <property type="match status" value="1"/>
</dbReference>
<evidence type="ECO:0000256" key="7">
    <source>
        <dbReference type="ARBA" id="ARBA00022927"/>
    </source>
</evidence>
<evidence type="ECO:0000259" key="12">
    <source>
        <dbReference type="PROSITE" id="PS52015"/>
    </source>
</evidence>
<sequence length="274" mass="30071">MRPQTLKDYDDLLAGHVVLRSWYPDAAARPQTPVAAPVTAFPHSHGRYSDRPLDWRARLFGLGGTAALALAIPLCLFVTWRLAYPAHMPAEPLVVTMEALAAPPESVEEVPEGPRQVEQQDRKVEREERPEPPKVLIPQLTPAPTPLEPPAPAAKPADPVPETTAPKALPAPPARRASSNADASWEALLLAHLEKYRRYPAAARSRREEGVAFVTFRMNRTGKVLSASLARSSGSIFLDRAALETIRRAQPLPAIPAEKPDELELSVPVEFFLH</sequence>
<name>A0A2W5QPA4_9SPHN</name>
<evidence type="ECO:0000256" key="8">
    <source>
        <dbReference type="ARBA" id="ARBA00022989"/>
    </source>
</evidence>
<evidence type="ECO:0000256" key="9">
    <source>
        <dbReference type="ARBA" id="ARBA00023136"/>
    </source>
</evidence>
<gene>
    <name evidence="13" type="ORF">DI555_16800</name>
</gene>
<keyword evidence="6 11" id="KW-0812">Transmembrane</keyword>
<dbReference type="Proteomes" id="UP000249082">
    <property type="component" value="Unassembled WGS sequence"/>
</dbReference>
<dbReference type="EMBL" id="QFPX01000016">
    <property type="protein sequence ID" value="PZQ53300.1"/>
    <property type="molecule type" value="Genomic_DNA"/>
</dbReference>
<evidence type="ECO:0000256" key="5">
    <source>
        <dbReference type="ARBA" id="ARBA00022519"/>
    </source>
</evidence>
<dbReference type="Gene3D" id="3.30.1150.10">
    <property type="match status" value="1"/>
</dbReference>
<dbReference type="GO" id="GO:0098797">
    <property type="term" value="C:plasma membrane protein complex"/>
    <property type="evidence" value="ECO:0007669"/>
    <property type="project" value="TreeGrafter"/>
</dbReference>
<keyword evidence="7" id="KW-0653">Protein transport</keyword>
<comment type="similarity">
    <text evidence="2">Belongs to the TonB family.</text>
</comment>
<keyword evidence="8 11" id="KW-1133">Transmembrane helix</keyword>
<evidence type="ECO:0000256" key="6">
    <source>
        <dbReference type="ARBA" id="ARBA00022692"/>
    </source>
</evidence>
<evidence type="ECO:0000313" key="14">
    <source>
        <dbReference type="Proteomes" id="UP000249082"/>
    </source>
</evidence>
<dbReference type="InterPro" id="IPR006260">
    <property type="entry name" value="TonB/TolA_C"/>
</dbReference>
<feature type="region of interest" description="Disordered" evidence="10">
    <location>
        <begin position="105"/>
        <end position="180"/>
    </location>
</feature>
<dbReference type="GO" id="GO:0055085">
    <property type="term" value="P:transmembrane transport"/>
    <property type="evidence" value="ECO:0007669"/>
    <property type="project" value="InterPro"/>
</dbReference>
<evidence type="ECO:0000256" key="1">
    <source>
        <dbReference type="ARBA" id="ARBA00004383"/>
    </source>
</evidence>
<evidence type="ECO:0000256" key="11">
    <source>
        <dbReference type="SAM" id="Phobius"/>
    </source>
</evidence>
<accession>A0A2W5QPA4</accession>
<feature type="transmembrane region" description="Helical" evidence="11">
    <location>
        <begin position="59"/>
        <end position="80"/>
    </location>
</feature>
<feature type="compositionally biased region" description="Low complexity" evidence="10">
    <location>
        <begin position="154"/>
        <end position="180"/>
    </location>
</feature>
<dbReference type="NCBIfam" id="TIGR01352">
    <property type="entry name" value="tonB_Cterm"/>
    <property type="match status" value="1"/>
</dbReference>
<keyword evidence="4" id="KW-1003">Cell membrane</keyword>
<organism evidence="13 14">
    <name type="scientific">Novosphingobium pentaromativorans</name>
    <dbReference type="NCBI Taxonomy" id="205844"/>
    <lineage>
        <taxon>Bacteria</taxon>
        <taxon>Pseudomonadati</taxon>
        <taxon>Pseudomonadota</taxon>
        <taxon>Alphaproteobacteria</taxon>
        <taxon>Sphingomonadales</taxon>
        <taxon>Sphingomonadaceae</taxon>
        <taxon>Novosphingobium</taxon>
    </lineage>
</organism>
<keyword evidence="5" id="KW-0997">Cell inner membrane</keyword>
<evidence type="ECO:0000256" key="3">
    <source>
        <dbReference type="ARBA" id="ARBA00022448"/>
    </source>
</evidence>
<dbReference type="PROSITE" id="PS52015">
    <property type="entry name" value="TONB_CTD"/>
    <property type="match status" value="1"/>
</dbReference>
<keyword evidence="9 11" id="KW-0472">Membrane</keyword>
<dbReference type="GO" id="GO:0015031">
    <property type="term" value="P:protein transport"/>
    <property type="evidence" value="ECO:0007669"/>
    <property type="project" value="UniProtKB-KW"/>
</dbReference>
<feature type="domain" description="TonB C-terminal" evidence="12">
    <location>
        <begin position="184"/>
        <end position="274"/>
    </location>
</feature>
<protein>
    <submittedName>
        <fullName evidence="13">Energy transducer TonB</fullName>
    </submittedName>
</protein>
<dbReference type="InterPro" id="IPR051045">
    <property type="entry name" value="TonB-dependent_transducer"/>
</dbReference>
<feature type="compositionally biased region" description="Pro residues" evidence="10">
    <location>
        <begin position="141"/>
        <end position="153"/>
    </location>
</feature>
<reference evidence="13 14" key="1">
    <citation type="submission" date="2017-08" db="EMBL/GenBank/DDBJ databases">
        <title>Infants hospitalized years apart are colonized by the same room-sourced microbial strains.</title>
        <authorList>
            <person name="Brooks B."/>
            <person name="Olm M.R."/>
            <person name="Firek B.A."/>
            <person name="Baker R."/>
            <person name="Thomas B.C."/>
            <person name="Morowitz M.J."/>
            <person name="Banfield J.F."/>
        </authorList>
    </citation>
    <scope>NUCLEOTIDE SEQUENCE [LARGE SCALE GENOMIC DNA]</scope>
    <source>
        <strain evidence="13">S2_005_002_R2_33</strain>
    </source>
</reference>
<keyword evidence="3" id="KW-0813">Transport</keyword>
<dbReference type="PANTHER" id="PTHR33446">
    <property type="entry name" value="PROTEIN TONB-RELATED"/>
    <property type="match status" value="1"/>
</dbReference>
<dbReference type="GO" id="GO:0031992">
    <property type="term" value="F:energy transducer activity"/>
    <property type="evidence" value="ECO:0007669"/>
    <property type="project" value="TreeGrafter"/>
</dbReference>
<evidence type="ECO:0000256" key="2">
    <source>
        <dbReference type="ARBA" id="ARBA00006555"/>
    </source>
</evidence>